<reference evidence="7 8" key="1">
    <citation type="journal article" date="2019" name="Sci. Rep.">
        <title>Comparative genomics of chytrid fungi reveal insights into the obligate biotrophic and pathogenic lifestyle of Synchytrium endobioticum.</title>
        <authorList>
            <person name="van de Vossenberg B.T.L.H."/>
            <person name="Warris S."/>
            <person name="Nguyen H.D.T."/>
            <person name="van Gent-Pelzer M.P.E."/>
            <person name="Joly D.L."/>
            <person name="van de Geest H.C."/>
            <person name="Bonants P.J.M."/>
            <person name="Smith D.S."/>
            <person name="Levesque C.A."/>
            <person name="van der Lee T.A.J."/>
        </authorList>
    </citation>
    <scope>NUCLEOTIDE SEQUENCE [LARGE SCALE GENOMIC DNA]</scope>
    <source>
        <strain evidence="7 8">JEL517</strain>
    </source>
</reference>
<keyword evidence="8" id="KW-1185">Reference proteome</keyword>
<dbReference type="Proteomes" id="UP000319731">
    <property type="component" value="Unassembled WGS sequence"/>
</dbReference>
<gene>
    <name evidence="7" type="ORF">SmJEL517_g02031</name>
</gene>
<dbReference type="SUPFAM" id="SSF57667">
    <property type="entry name" value="beta-beta-alpha zinc fingers"/>
    <property type="match status" value="1"/>
</dbReference>
<dbReference type="InterPro" id="IPR020471">
    <property type="entry name" value="AKR"/>
</dbReference>
<dbReference type="PROSITE" id="PS00798">
    <property type="entry name" value="ALDOKETO_REDUCTASE_1"/>
    <property type="match status" value="1"/>
</dbReference>
<keyword evidence="4" id="KW-0863">Zinc-finger</keyword>
<dbReference type="OrthoDB" id="416253at2759"/>
<dbReference type="InterPro" id="IPR036812">
    <property type="entry name" value="NAD(P)_OxRdtase_dom_sf"/>
</dbReference>
<evidence type="ECO:0000313" key="8">
    <source>
        <dbReference type="Proteomes" id="UP000319731"/>
    </source>
</evidence>
<dbReference type="RefSeq" id="XP_031025990.1">
    <property type="nucleotide sequence ID" value="XM_031167959.1"/>
</dbReference>
<organism evidence="7 8">
    <name type="scientific">Synchytrium microbalum</name>
    <dbReference type="NCBI Taxonomy" id="1806994"/>
    <lineage>
        <taxon>Eukaryota</taxon>
        <taxon>Fungi</taxon>
        <taxon>Fungi incertae sedis</taxon>
        <taxon>Chytridiomycota</taxon>
        <taxon>Chytridiomycota incertae sedis</taxon>
        <taxon>Chytridiomycetes</taxon>
        <taxon>Synchytriales</taxon>
        <taxon>Synchytriaceae</taxon>
        <taxon>Synchytrium</taxon>
    </lineage>
</organism>
<sequence>MSSRVFWFSRQPSDTTQHSSTSGSPQTFDTPYVWRPSKRPVPLTTVSFKCPECEKLLPSERSLATHKHAVHVLKRYGEEWAPDGARLLGCNDCSRTFAREADLRQHRINRHTTVDVKELGGAAVATVKSSAPENVDFEADTNNGTCATQRLPQQRRKQRLSSIMALQRSVRLSSGYHMPALGLGSGSIDEAPSDEFRTSAEEALRVGYRHIDTAWSYRTEGKIGKAIKSSNVNRSEIFITSKIWPTMAGRVKESVLKSLSDLGTDYLDLLLIHWPFAQKTPAGASPYDQKHMSAENLDRNISRIDTWRAMEALVDEGLVRSIGVSNFNIRMLNELMPKARIQPAVNQIELHPYLPQHELVAFCQKNHIIVVSYGPLGGAFKRPVLRDDPKIQEIAKRLGKTASQVLISWSIQRGVVTIPKSLNPKRIAENFQDFVLPEEDMKTLNNLTNRKRYYAANLLWKIDIFEDEQLKAPLAKI</sequence>
<dbReference type="InterPro" id="IPR023210">
    <property type="entry name" value="NADP_OxRdtase_dom"/>
</dbReference>
<dbReference type="Pfam" id="PF13912">
    <property type="entry name" value="zf-C2H2_6"/>
    <property type="match status" value="1"/>
</dbReference>
<comment type="caution">
    <text evidence="7">The sequence shown here is derived from an EMBL/GenBank/DDBJ whole genome shotgun (WGS) entry which is preliminary data.</text>
</comment>
<evidence type="ECO:0000313" key="7">
    <source>
        <dbReference type="EMBL" id="TPX35517.1"/>
    </source>
</evidence>
<dbReference type="GeneID" id="42003256"/>
<proteinExistence type="inferred from homology"/>
<dbReference type="SUPFAM" id="SSF51430">
    <property type="entry name" value="NAD(P)-linked oxidoreductase"/>
    <property type="match status" value="1"/>
</dbReference>
<dbReference type="PROSITE" id="PS50157">
    <property type="entry name" value="ZINC_FINGER_C2H2_2"/>
    <property type="match status" value="2"/>
</dbReference>
<dbReference type="InterPro" id="IPR018170">
    <property type="entry name" value="Aldo/ket_reductase_CS"/>
</dbReference>
<dbReference type="InterPro" id="IPR036236">
    <property type="entry name" value="Znf_C2H2_sf"/>
</dbReference>
<accession>A0A507C313</accession>
<keyword evidence="4" id="KW-0862">Zinc</keyword>
<keyword evidence="4" id="KW-0479">Metal-binding</keyword>
<evidence type="ECO:0000256" key="3">
    <source>
        <dbReference type="ARBA" id="ARBA00023002"/>
    </source>
</evidence>
<evidence type="ECO:0000256" key="1">
    <source>
        <dbReference type="ARBA" id="ARBA00007905"/>
    </source>
</evidence>
<evidence type="ECO:0000256" key="4">
    <source>
        <dbReference type="PROSITE-ProRule" id="PRU00042"/>
    </source>
</evidence>
<dbReference type="STRING" id="1806994.A0A507C313"/>
<evidence type="ECO:0000259" key="6">
    <source>
        <dbReference type="PROSITE" id="PS50157"/>
    </source>
</evidence>
<feature type="region of interest" description="Disordered" evidence="5">
    <location>
        <begin position="1"/>
        <end position="31"/>
    </location>
</feature>
<comment type="similarity">
    <text evidence="1">Belongs to the aldo/keto reductase family.</text>
</comment>
<dbReference type="GO" id="GO:0008270">
    <property type="term" value="F:zinc ion binding"/>
    <property type="evidence" value="ECO:0007669"/>
    <property type="project" value="UniProtKB-KW"/>
</dbReference>
<evidence type="ECO:0000256" key="5">
    <source>
        <dbReference type="SAM" id="MobiDB-lite"/>
    </source>
</evidence>
<dbReference type="PROSITE" id="PS00028">
    <property type="entry name" value="ZINC_FINGER_C2H2_1"/>
    <property type="match status" value="2"/>
</dbReference>
<dbReference type="PROSITE" id="PS00062">
    <property type="entry name" value="ALDOKETO_REDUCTASE_2"/>
    <property type="match status" value="1"/>
</dbReference>
<dbReference type="InterPro" id="IPR013087">
    <property type="entry name" value="Znf_C2H2_type"/>
</dbReference>
<dbReference type="PRINTS" id="PR00069">
    <property type="entry name" value="ALDKETRDTASE"/>
</dbReference>
<dbReference type="Gene3D" id="3.20.20.100">
    <property type="entry name" value="NADP-dependent oxidoreductase domain"/>
    <property type="match status" value="1"/>
</dbReference>
<dbReference type="Gene3D" id="3.30.160.60">
    <property type="entry name" value="Classic Zinc Finger"/>
    <property type="match status" value="1"/>
</dbReference>
<dbReference type="CDD" id="cd19071">
    <property type="entry name" value="AKR_AKR1-5-like"/>
    <property type="match status" value="1"/>
</dbReference>
<dbReference type="PANTHER" id="PTHR43827:SF3">
    <property type="entry name" value="NADP-DEPENDENT OXIDOREDUCTASE DOMAIN-CONTAINING PROTEIN"/>
    <property type="match status" value="1"/>
</dbReference>
<feature type="domain" description="C2H2-type" evidence="6">
    <location>
        <begin position="48"/>
        <end position="76"/>
    </location>
</feature>
<dbReference type="SMART" id="SM00355">
    <property type="entry name" value="ZnF_C2H2"/>
    <property type="match status" value="2"/>
</dbReference>
<dbReference type="FunFam" id="3.20.20.100:FF:000002">
    <property type="entry name" value="2,5-diketo-D-gluconic acid reductase A"/>
    <property type="match status" value="1"/>
</dbReference>
<keyword evidence="3" id="KW-0560">Oxidoreductase</keyword>
<dbReference type="AlphaFoldDB" id="A0A507C313"/>
<name>A0A507C313_9FUNG</name>
<dbReference type="Pfam" id="PF00248">
    <property type="entry name" value="Aldo_ket_red"/>
    <property type="match status" value="1"/>
</dbReference>
<feature type="domain" description="C2H2-type" evidence="6">
    <location>
        <begin position="88"/>
        <end position="112"/>
    </location>
</feature>
<dbReference type="GO" id="GO:0016616">
    <property type="term" value="F:oxidoreductase activity, acting on the CH-OH group of donors, NAD or NADP as acceptor"/>
    <property type="evidence" value="ECO:0007669"/>
    <property type="project" value="UniProtKB-ARBA"/>
</dbReference>
<dbReference type="EMBL" id="QEAO01000008">
    <property type="protein sequence ID" value="TPX35517.1"/>
    <property type="molecule type" value="Genomic_DNA"/>
</dbReference>
<keyword evidence="2" id="KW-0521">NADP</keyword>
<feature type="compositionally biased region" description="Polar residues" evidence="5">
    <location>
        <begin position="10"/>
        <end position="29"/>
    </location>
</feature>
<dbReference type="PANTHER" id="PTHR43827">
    <property type="entry name" value="2,5-DIKETO-D-GLUCONIC ACID REDUCTASE"/>
    <property type="match status" value="1"/>
</dbReference>
<protein>
    <recommendedName>
        <fullName evidence="6">C2H2-type domain-containing protein</fullName>
    </recommendedName>
</protein>
<evidence type="ECO:0000256" key="2">
    <source>
        <dbReference type="ARBA" id="ARBA00022857"/>
    </source>
</evidence>